<dbReference type="SUPFAM" id="SSF161098">
    <property type="entry name" value="MetI-like"/>
    <property type="match status" value="1"/>
</dbReference>
<dbReference type="GO" id="GO:0055085">
    <property type="term" value="P:transmembrane transport"/>
    <property type="evidence" value="ECO:0007669"/>
    <property type="project" value="InterPro"/>
</dbReference>
<evidence type="ECO:0000259" key="6">
    <source>
        <dbReference type="PROSITE" id="PS50928"/>
    </source>
</evidence>
<keyword evidence="8" id="KW-1185">Reference proteome</keyword>
<dbReference type="RefSeq" id="WP_211467931.1">
    <property type="nucleotide sequence ID" value="NZ_JAGSXH010000036.1"/>
</dbReference>
<feature type="transmembrane region" description="Helical" evidence="5">
    <location>
        <begin position="247"/>
        <end position="273"/>
    </location>
</feature>
<proteinExistence type="inferred from homology"/>
<evidence type="ECO:0000313" key="8">
    <source>
        <dbReference type="Proteomes" id="UP000677913"/>
    </source>
</evidence>
<evidence type="ECO:0000256" key="2">
    <source>
        <dbReference type="ARBA" id="ARBA00022692"/>
    </source>
</evidence>
<feature type="transmembrane region" description="Helical" evidence="5">
    <location>
        <begin position="100"/>
        <end position="127"/>
    </location>
</feature>
<evidence type="ECO:0000256" key="3">
    <source>
        <dbReference type="ARBA" id="ARBA00022989"/>
    </source>
</evidence>
<evidence type="ECO:0000256" key="4">
    <source>
        <dbReference type="ARBA" id="ARBA00023136"/>
    </source>
</evidence>
<dbReference type="InterPro" id="IPR000515">
    <property type="entry name" value="MetI-like"/>
</dbReference>
<dbReference type="EMBL" id="JAGSXH010000036">
    <property type="protein sequence ID" value="MBS2963856.1"/>
    <property type="molecule type" value="Genomic_DNA"/>
</dbReference>
<feature type="transmembrane region" description="Helical" evidence="5">
    <location>
        <begin position="139"/>
        <end position="160"/>
    </location>
</feature>
<keyword evidence="4 5" id="KW-0472">Membrane</keyword>
<keyword evidence="2 5" id="KW-0812">Transmembrane</keyword>
<dbReference type="Gene3D" id="1.10.3720.10">
    <property type="entry name" value="MetI-like"/>
    <property type="match status" value="1"/>
</dbReference>
<dbReference type="InterPro" id="IPR035906">
    <property type="entry name" value="MetI-like_sf"/>
</dbReference>
<sequence>MPTLIRRLMFYAVTAFVAISMNFFLPHMMPGNPVQAMLAAAGPSLDHRAVAALQAQFGVGTGQSLMSQYWSYWINLLHGDLGISISHSPDTVTTVIGSSLWWTVVLVGTATVLSFIIGTLVGTIVGWRRGSVLDQVLPTATFFQAIPYFFLATVFLYFFAEQLHWFPADFKGYDTNNYVIGWNPGFIGSAVQHAILPALTIVVSSVAGWIVGMRNMMVTTMDEDYVLVAQAKGLPNRRVIYYAARNAVLPSISGFANALSFVVAGSLLTELVFSYPGLGNLLLSAVTNVDYPLIQGIFLIITFAVLAANLLADTVYVLLDPRTRQEA</sequence>
<evidence type="ECO:0000256" key="5">
    <source>
        <dbReference type="RuleBase" id="RU363032"/>
    </source>
</evidence>
<protein>
    <submittedName>
        <fullName evidence="7">ABC transporter permease</fullName>
    </submittedName>
</protein>
<feature type="transmembrane region" description="Helical" evidence="5">
    <location>
        <begin position="190"/>
        <end position="211"/>
    </location>
</feature>
<keyword evidence="3 5" id="KW-1133">Transmembrane helix</keyword>
<dbReference type="AlphaFoldDB" id="A0A8J7WKA2"/>
<feature type="domain" description="ABC transmembrane type-1" evidence="6">
    <location>
        <begin position="100"/>
        <end position="312"/>
    </location>
</feature>
<dbReference type="GO" id="GO:0005886">
    <property type="term" value="C:plasma membrane"/>
    <property type="evidence" value="ECO:0007669"/>
    <property type="project" value="UniProtKB-SubCell"/>
</dbReference>
<accession>A0A8J7WKA2</accession>
<feature type="transmembrane region" description="Helical" evidence="5">
    <location>
        <begin position="7"/>
        <end position="25"/>
    </location>
</feature>
<feature type="transmembrane region" description="Helical" evidence="5">
    <location>
        <begin position="293"/>
        <end position="319"/>
    </location>
</feature>
<dbReference type="Proteomes" id="UP000677913">
    <property type="component" value="Unassembled WGS sequence"/>
</dbReference>
<dbReference type="PANTHER" id="PTHR43376:SF1">
    <property type="entry name" value="OLIGOPEPTIDE TRANSPORT SYSTEM PERMEASE PROTEIN"/>
    <property type="match status" value="1"/>
</dbReference>
<comment type="caution">
    <text evidence="7">The sequence shown here is derived from an EMBL/GenBank/DDBJ whole genome shotgun (WGS) entry which is preliminary data.</text>
</comment>
<dbReference type="PANTHER" id="PTHR43376">
    <property type="entry name" value="OLIGOPEPTIDE TRANSPORT SYSTEM PERMEASE PROTEIN"/>
    <property type="match status" value="1"/>
</dbReference>
<reference evidence="7" key="1">
    <citation type="submission" date="2021-04" db="EMBL/GenBank/DDBJ databases">
        <title>Genome based classification of Actinospica acidithermotolerans sp. nov., an actinobacterium isolated from an Indonesian hot spring.</title>
        <authorList>
            <person name="Kusuma A.B."/>
            <person name="Putra K.E."/>
            <person name="Nafisah S."/>
            <person name="Loh J."/>
            <person name="Nouioui I."/>
            <person name="Goodfellow M."/>
        </authorList>
    </citation>
    <scope>NUCLEOTIDE SEQUENCE</scope>
    <source>
        <strain evidence="7">DSM 45618</strain>
    </source>
</reference>
<name>A0A8J7WKA2_9ACTN</name>
<gene>
    <name evidence="7" type="ORF">KGA66_12425</name>
</gene>
<organism evidence="7 8">
    <name type="scientific">Actinocrinis puniceicyclus</name>
    <dbReference type="NCBI Taxonomy" id="977794"/>
    <lineage>
        <taxon>Bacteria</taxon>
        <taxon>Bacillati</taxon>
        <taxon>Actinomycetota</taxon>
        <taxon>Actinomycetes</taxon>
        <taxon>Catenulisporales</taxon>
        <taxon>Actinospicaceae</taxon>
        <taxon>Actinocrinis</taxon>
    </lineage>
</organism>
<dbReference type="Pfam" id="PF00528">
    <property type="entry name" value="BPD_transp_1"/>
    <property type="match status" value="1"/>
</dbReference>
<evidence type="ECO:0000313" key="7">
    <source>
        <dbReference type="EMBL" id="MBS2963856.1"/>
    </source>
</evidence>
<evidence type="ECO:0000256" key="1">
    <source>
        <dbReference type="ARBA" id="ARBA00004141"/>
    </source>
</evidence>
<keyword evidence="5" id="KW-0813">Transport</keyword>
<dbReference type="CDD" id="cd06261">
    <property type="entry name" value="TM_PBP2"/>
    <property type="match status" value="1"/>
</dbReference>
<comment type="subcellular location">
    <subcellularLocation>
        <location evidence="5">Cell membrane</location>
        <topology evidence="5">Multi-pass membrane protein</topology>
    </subcellularLocation>
    <subcellularLocation>
        <location evidence="1">Membrane</location>
        <topology evidence="1">Multi-pass membrane protein</topology>
    </subcellularLocation>
</comment>
<dbReference type="PROSITE" id="PS50928">
    <property type="entry name" value="ABC_TM1"/>
    <property type="match status" value="1"/>
</dbReference>
<comment type="similarity">
    <text evidence="5">Belongs to the binding-protein-dependent transport system permease family.</text>
</comment>